<keyword evidence="3 7" id="KW-0378">Hydrolase</keyword>
<dbReference type="InterPro" id="IPR023296">
    <property type="entry name" value="Glyco_hydro_beta-prop_sf"/>
</dbReference>
<evidence type="ECO:0000256" key="5">
    <source>
        <dbReference type="SAM" id="MobiDB-lite"/>
    </source>
</evidence>
<gene>
    <name evidence="7" type="ORF">AAP_01250</name>
</gene>
<dbReference type="EMBL" id="AZGZ01000004">
    <property type="protein sequence ID" value="KZZ95574.1"/>
    <property type="molecule type" value="Genomic_DNA"/>
</dbReference>
<dbReference type="SUPFAM" id="SSF75005">
    <property type="entry name" value="Arabinanase/levansucrase/invertase"/>
    <property type="match status" value="1"/>
</dbReference>
<name>A0A168BPL1_9EURO</name>
<feature type="region of interest" description="Disordered" evidence="5">
    <location>
        <begin position="1"/>
        <end position="26"/>
    </location>
</feature>
<protein>
    <recommendedName>
        <fullName evidence="2">beta-fructofuranosidase</fullName>
        <ecNumber evidence="2">3.2.1.26</ecNumber>
    </recommendedName>
</protein>
<dbReference type="AlphaFoldDB" id="A0A168BPL1"/>
<evidence type="ECO:0000256" key="1">
    <source>
        <dbReference type="ARBA" id="ARBA00009902"/>
    </source>
</evidence>
<reference evidence="7 8" key="1">
    <citation type="journal article" date="2016" name="Genome Biol. Evol.">
        <title>Divergent and convergent evolution of fungal pathogenicity.</title>
        <authorList>
            <person name="Shang Y."/>
            <person name="Xiao G."/>
            <person name="Zheng P."/>
            <person name="Cen K."/>
            <person name="Zhan S."/>
            <person name="Wang C."/>
        </authorList>
    </citation>
    <scope>NUCLEOTIDE SEQUENCE [LARGE SCALE GENOMIC DNA]</scope>
    <source>
        <strain evidence="7 8">ARSEF 7405</strain>
    </source>
</reference>
<evidence type="ECO:0000256" key="2">
    <source>
        <dbReference type="ARBA" id="ARBA00012758"/>
    </source>
</evidence>
<evidence type="ECO:0000256" key="3">
    <source>
        <dbReference type="ARBA" id="ARBA00022801"/>
    </source>
</evidence>
<keyword evidence="4" id="KW-0326">Glycosidase</keyword>
<dbReference type="OrthoDB" id="4194787at2759"/>
<dbReference type="Gene3D" id="2.115.10.20">
    <property type="entry name" value="Glycosyl hydrolase domain, family 43"/>
    <property type="match status" value="1"/>
</dbReference>
<proteinExistence type="inferred from homology"/>
<dbReference type="Proteomes" id="UP000242877">
    <property type="component" value="Unassembled WGS sequence"/>
</dbReference>
<evidence type="ECO:0000259" key="6">
    <source>
        <dbReference type="Pfam" id="PF00251"/>
    </source>
</evidence>
<comment type="similarity">
    <text evidence="1">Belongs to the glycosyl hydrolase 32 family.</text>
</comment>
<dbReference type="PANTHER" id="PTHR43101">
    <property type="entry name" value="BETA-FRUCTOSIDASE"/>
    <property type="match status" value="1"/>
</dbReference>
<dbReference type="EC" id="3.2.1.26" evidence="2"/>
<dbReference type="GO" id="GO:0004564">
    <property type="term" value="F:beta-fructofuranosidase activity"/>
    <property type="evidence" value="ECO:0007669"/>
    <property type="project" value="UniProtKB-EC"/>
</dbReference>
<comment type="caution">
    <text evidence="7">The sequence shown here is derived from an EMBL/GenBank/DDBJ whole genome shotgun (WGS) entry which is preliminary data.</text>
</comment>
<sequence length="515" mass="58725">MSSTDSFKPSGLYRRQNPPSLYTSGDPQPILVGDTYHLLNLAGPADTFDINERVFCHWPHYRSKDLVNWTLDKEPAFVPSTNPDDPDVGGVWAGCVITGPDGNMHVFYAGHSEAQEQPQCVVHAVSDDPHGNKFTKLGVINISEKTKGNLLKTYEMKDFRDPFVFYNEEEKKWWMLVSARLNKGPKWTRGALALLTSEDFKTWDVEEEPLYAPNDVHVPECPELFKLGEKWYLIYARYIAPEAGAAYLIADSPRGPFRHPPGGRYLDGRRWYAAKSCPKAGDDTKRIVFGWIGDRRKEDSVWQWGGDTAAPRELWVGPDLSLRMGPCMEVLNGMFEQTPAYEVKSTVVKRLGGMEAKFLEYPSTAAEKGQLVTFQAKPAPTTTGYGLLLRCDEDWSGYWLNFFPRRREGDITYHNITLTMSPFTLDDWTGDHHDYTRREIDGTDFIRLEDVPIKDGETGRLVLLDDMIEFFIGGRALTFRWGWSKYERDNADAPLGVFVQDGEVEFENFRVFKGY</sequence>
<feature type="compositionally biased region" description="Polar residues" evidence="5">
    <location>
        <begin position="17"/>
        <end position="26"/>
    </location>
</feature>
<dbReference type="InterPro" id="IPR013148">
    <property type="entry name" value="Glyco_hydro_32_N"/>
</dbReference>
<accession>A0A168BPL1</accession>
<dbReference type="GO" id="GO:0005975">
    <property type="term" value="P:carbohydrate metabolic process"/>
    <property type="evidence" value="ECO:0007669"/>
    <property type="project" value="InterPro"/>
</dbReference>
<evidence type="ECO:0000256" key="4">
    <source>
        <dbReference type="ARBA" id="ARBA00023295"/>
    </source>
</evidence>
<dbReference type="InterPro" id="IPR051214">
    <property type="entry name" value="GH32_Enzymes"/>
</dbReference>
<keyword evidence="8" id="KW-1185">Reference proteome</keyword>
<dbReference type="VEuPathDB" id="FungiDB:AAP_01250"/>
<dbReference type="InterPro" id="IPR001362">
    <property type="entry name" value="Glyco_hydro_32"/>
</dbReference>
<organism evidence="7 8">
    <name type="scientific">Ascosphaera apis ARSEF 7405</name>
    <dbReference type="NCBI Taxonomy" id="392613"/>
    <lineage>
        <taxon>Eukaryota</taxon>
        <taxon>Fungi</taxon>
        <taxon>Dikarya</taxon>
        <taxon>Ascomycota</taxon>
        <taxon>Pezizomycotina</taxon>
        <taxon>Eurotiomycetes</taxon>
        <taxon>Eurotiomycetidae</taxon>
        <taxon>Onygenales</taxon>
        <taxon>Ascosphaeraceae</taxon>
        <taxon>Ascosphaera</taxon>
    </lineage>
</organism>
<evidence type="ECO:0000313" key="7">
    <source>
        <dbReference type="EMBL" id="KZZ95574.1"/>
    </source>
</evidence>
<dbReference type="PANTHER" id="PTHR43101:SF1">
    <property type="entry name" value="BETA-FRUCTOSIDASE"/>
    <property type="match status" value="1"/>
</dbReference>
<feature type="domain" description="Glycosyl hydrolase family 32 N-terminal" evidence="6">
    <location>
        <begin position="29"/>
        <end position="316"/>
    </location>
</feature>
<dbReference type="CDD" id="cd08995">
    <property type="entry name" value="GH32_EcAec43-like"/>
    <property type="match status" value="1"/>
</dbReference>
<dbReference type="Pfam" id="PF00251">
    <property type="entry name" value="Glyco_hydro_32N"/>
    <property type="match status" value="1"/>
</dbReference>
<evidence type="ECO:0000313" key="8">
    <source>
        <dbReference type="Proteomes" id="UP000242877"/>
    </source>
</evidence>
<dbReference type="SMART" id="SM00640">
    <property type="entry name" value="Glyco_32"/>
    <property type="match status" value="1"/>
</dbReference>